<sequence>MSPRKPKPQHHKIKSESSRKESLSSPSSLTSISQSTSSSSGSASDDNPPDTDPYRTHDLWEQVAAVNPTDLIVAPKPPTAPKAPSDPKAPSTMSKPLSPDTTDMLGTPEFEAILALRGIKVLDDVRVAKTQDVWQHFGTSLPDAFHGNEPAYYKNLPGVQAERIWLTTDDKTVQAIVDEWAALRELNASEHGVAVYEHLLKRECRRPVSGSGTNTKDTGFVPERAIMHAIAPKSKEPWHAPPLLDTDDAVTPDTAAAAALFDIRPGATYFLSPSAFDARTWAAAADYIHLAPPQQLLAPYFTVSHAAVSAPTAHLTAAHTIALAAAIALYNRFRLHRKRLQIRQEVHVDAHALRHYGLSVAGADYAVWCARVRVSPGGDWEGCTVRRVARGSMLLHEQVRECVRWVDEVHRWGLGVWAEGVREDAGVCVGRGRGGVGGWIAGGGGDGGGKISPRKAGAEREKDRDRERDREKEREKRGRGTNTTSGEEERGRPVKRREVGAK</sequence>
<dbReference type="OrthoDB" id="5426911at2759"/>
<feature type="compositionally biased region" description="Basic residues" evidence="1">
    <location>
        <begin position="1"/>
        <end position="13"/>
    </location>
</feature>
<feature type="compositionally biased region" description="Basic and acidic residues" evidence="1">
    <location>
        <begin position="456"/>
        <end position="478"/>
    </location>
</feature>
<name>A0A6A6BG97_9PEZI</name>
<reference evidence="2" key="1">
    <citation type="journal article" date="2020" name="Stud. Mycol.">
        <title>101 Dothideomycetes genomes: a test case for predicting lifestyles and emergence of pathogens.</title>
        <authorList>
            <person name="Haridas S."/>
            <person name="Albert R."/>
            <person name="Binder M."/>
            <person name="Bloem J."/>
            <person name="Labutti K."/>
            <person name="Salamov A."/>
            <person name="Andreopoulos B."/>
            <person name="Baker S."/>
            <person name="Barry K."/>
            <person name="Bills G."/>
            <person name="Bluhm B."/>
            <person name="Cannon C."/>
            <person name="Castanera R."/>
            <person name="Culley D."/>
            <person name="Daum C."/>
            <person name="Ezra D."/>
            <person name="Gonzalez J."/>
            <person name="Henrissat B."/>
            <person name="Kuo A."/>
            <person name="Liang C."/>
            <person name="Lipzen A."/>
            <person name="Lutzoni F."/>
            <person name="Magnuson J."/>
            <person name="Mondo S."/>
            <person name="Nolan M."/>
            <person name="Ohm R."/>
            <person name="Pangilinan J."/>
            <person name="Park H.-J."/>
            <person name="Ramirez L."/>
            <person name="Alfaro M."/>
            <person name="Sun H."/>
            <person name="Tritt A."/>
            <person name="Yoshinaga Y."/>
            <person name="Zwiers L.-H."/>
            <person name="Turgeon B."/>
            <person name="Goodwin S."/>
            <person name="Spatafora J."/>
            <person name="Crous P."/>
            <person name="Grigoriev I."/>
        </authorList>
    </citation>
    <scope>NUCLEOTIDE SEQUENCE</scope>
    <source>
        <strain evidence="2">CBS 121167</strain>
    </source>
</reference>
<accession>A0A6A6BG97</accession>
<dbReference type="RefSeq" id="XP_033398871.1">
    <property type="nucleotide sequence ID" value="XM_033543061.1"/>
</dbReference>
<feature type="compositionally biased region" description="Low complexity" evidence="1">
    <location>
        <begin position="23"/>
        <end position="44"/>
    </location>
</feature>
<evidence type="ECO:0000256" key="1">
    <source>
        <dbReference type="SAM" id="MobiDB-lite"/>
    </source>
</evidence>
<evidence type="ECO:0000313" key="2">
    <source>
        <dbReference type="EMBL" id="KAF2143159.1"/>
    </source>
</evidence>
<feature type="region of interest" description="Disordered" evidence="1">
    <location>
        <begin position="439"/>
        <end position="502"/>
    </location>
</feature>
<proteinExistence type="predicted"/>
<feature type="compositionally biased region" description="Gly residues" evidence="1">
    <location>
        <begin position="439"/>
        <end position="450"/>
    </location>
</feature>
<dbReference type="GeneID" id="54300558"/>
<feature type="compositionally biased region" description="Basic and acidic residues" evidence="1">
    <location>
        <begin position="487"/>
        <end position="502"/>
    </location>
</feature>
<organism evidence="2 3">
    <name type="scientific">Aplosporella prunicola CBS 121167</name>
    <dbReference type="NCBI Taxonomy" id="1176127"/>
    <lineage>
        <taxon>Eukaryota</taxon>
        <taxon>Fungi</taxon>
        <taxon>Dikarya</taxon>
        <taxon>Ascomycota</taxon>
        <taxon>Pezizomycotina</taxon>
        <taxon>Dothideomycetes</taxon>
        <taxon>Dothideomycetes incertae sedis</taxon>
        <taxon>Botryosphaeriales</taxon>
        <taxon>Aplosporellaceae</taxon>
        <taxon>Aplosporella</taxon>
    </lineage>
</organism>
<dbReference type="AlphaFoldDB" id="A0A6A6BG97"/>
<dbReference type="EMBL" id="ML995482">
    <property type="protein sequence ID" value="KAF2143159.1"/>
    <property type="molecule type" value="Genomic_DNA"/>
</dbReference>
<evidence type="ECO:0000313" key="3">
    <source>
        <dbReference type="Proteomes" id="UP000799438"/>
    </source>
</evidence>
<feature type="region of interest" description="Disordered" evidence="1">
    <location>
        <begin position="1"/>
        <end position="104"/>
    </location>
</feature>
<gene>
    <name evidence="2" type="ORF">K452DRAFT_307338</name>
</gene>
<feature type="compositionally biased region" description="Low complexity" evidence="1">
    <location>
        <begin position="82"/>
        <end position="92"/>
    </location>
</feature>
<dbReference type="Proteomes" id="UP000799438">
    <property type="component" value="Unassembled WGS sequence"/>
</dbReference>
<keyword evidence="3" id="KW-1185">Reference proteome</keyword>
<protein>
    <submittedName>
        <fullName evidence="2">Uncharacterized protein</fullName>
    </submittedName>
</protein>